<dbReference type="OrthoDB" id="25921at2759"/>
<dbReference type="GO" id="GO:0008270">
    <property type="term" value="F:zinc ion binding"/>
    <property type="evidence" value="ECO:0007669"/>
    <property type="project" value="InterPro"/>
</dbReference>
<dbReference type="Proteomes" id="UP000070121">
    <property type="component" value="Unassembled WGS sequence"/>
</dbReference>
<dbReference type="AlphaFoldDB" id="A0A135SAP9"/>
<dbReference type="GO" id="GO:0000981">
    <property type="term" value="F:DNA-binding transcription factor activity, RNA polymerase II-specific"/>
    <property type="evidence" value="ECO:0007669"/>
    <property type="project" value="InterPro"/>
</dbReference>
<dbReference type="EMBL" id="JFFI01002459">
    <property type="protein sequence ID" value="KXH32986.1"/>
    <property type="molecule type" value="Genomic_DNA"/>
</dbReference>
<sequence length="121" mass="13395">MPSGSVSRTGACQRCHRRKVKCDRTRPSCAPCSRINLQCTNAAREHQIQLRRQDAERLEQHIRDLQAENDNLTGRLADAQQQQHQPSTEDERLATPTTTSSLGLQIDESEAPTAGSSDIAS</sequence>
<dbReference type="GO" id="GO:0045944">
    <property type="term" value="P:positive regulation of transcription by RNA polymerase II"/>
    <property type="evidence" value="ECO:0007669"/>
    <property type="project" value="TreeGrafter"/>
</dbReference>
<evidence type="ECO:0000256" key="1">
    <source>
        <dbReference type="ARBA" id="ARBA00004123"/>
    </source>
</evidence>
<keyword evidence="5" id="KW-0238">DNA-binding</keyword>
<evidence type="ECO:0000256" key="8">
    <source>
        <dbReference type="SAM" id="MobiDB-lite"/>
    </source>
</evidence>
<dbReference type="GO" id="GO:0005634">
    <property type="term" value="C:nucleus"/>
    <property type="evidence" value="ECO:0007669"/>
    <property type="project" value="UniProtKB-SubCell"/>
</dbReference>
<organism evidence="10 11">
    <name type="scientific">Colletotrichum salicis</name>
    <dbReference type="NCBI Taxonomy" id="1209931"/>
    <lineage>
        <taxon>Eukaryota</taxon>
        <taxon>Fungi</taxon>
        <taxon>Dikarya</taxon>
        <taxon>Ascomycota</taxon>
        <taxon>Pezizomycotina</taxon>
        <taxon>Sordariomycetes</taxon>
        <taxon>Hypocreomycetidae</taxon>
        <taxon>Glomerellales</taxon>
        <taxon>Glomerellaceae</taxon>
        <taxon>Colletotrichum</taxon>
        <taxon>Colletotrichum acutatum species complex</taxon>
    </lineage>
</organism>
<dbReference type="Pfam" id="PF00172">
    <property type="entry name" value="Zn_clus"/>
    <property type="match status" value="1"/>
</dbReference>
<dbReference type="Gene3D" id="4.10.240.10">
    <property type="entry name" value="Zn(2)-C6 fungal-type DNA-binding domain"/>
    <property type="match status" value="1"/>
</dbReference>
<dbReference type="CDD" id="cd00067">
    <property type="entry name" value="GAL4"/>
    <property type="match status" value="1"/>
</dbReference>
<dbReference type="STRING" id="1209931.A0A135SAP9"/>
<dbReference type="InterPro" id="IPR001138">
    <property type="entry name" value="Zn2Cys6_DnaBD"/>
</dbReference>
<dbReference type="InterPro" id="IPR052202">
    <property type="entry name" value="Yeast_MetPath_Reg"/>
</dbReference>
<proteinExistence type="predicted"/>
<keyword evidence="6" id="KW-0804">Transcription</keyword>
<dbReference type="PROSITE" id="PS00463">
    <property type="entry name" value="ZN2_CY6_FUNGAL_1"/>
    <property type="match status" value="1"/>
</dbReference>
<dbReference type="GO" id="GO:0043565">
    <property type="term" value="F:sequence-specific DNA binding"/>
    <property type="evidence" value="ECO:0007669"/>
    <property type="project" value="TreeGrafter"/>
</dbReference>
<keyword evidence="2" id="KW-0479">Metal-binding</keyword>
<evidence type="ECO:0000256" key="3">
    <source>
        <dbReference type="ARBA" id="ARBA00022833"/>
    </source>
</evidence>
<evidence type="ECO:0000256" key="5">
    <source>
        <dbReference type="ARBA" id="ARBA00023125"/>
    </source>
</evidence>
<comment type="caution">
    <text evidence="10">The sequence shown here is derived from an EMBL/GenBank/DDBJ whole genome shotgun (WGS) entry which is preliminary data.</text>
</comment>
<dbReference type="SMART" id="SM00066">
    <property type="entry name" value="GAL4"/>
    <property type="match status" value="1"/>
</dbReference>
<evidence type="ECO:0000259" key="9">
    <source>
        <dbReference type="PROSITE" id="PS50048"/>
    </source>
</evidence>
<gene>
    <name evidence="10" type="ORF">CSAL01_05922</name>
</gene>
<dbReference type="PROSITE" id="PS50048">
    <property type="entry name" value="ZN2_CY6_FUNGAL_2"/>
    <property type="match status" value="1"/>
</dbReference>
<dbReference type="InterPro" id="IPR036864">
    <property type="entry name" value="Zn2-C6_fun-type_DNA-bd_sf"/>
</dbReference>
<evidence type="ECO:0000256" key="2">
    <source>
        <dbReference type="ARBA" id="ARBA00022723"/>
    </source>
</evidence>
<comment type="subcellular location">
    <subcellularLocation>
        <location evidence="1">Nucleus</location>
    </subcellularLocation>
</comment>
<reference evidence="10 11" key="1">
    <citation type="submission" date="2014-02" db="EMBL/GenBank/DDBJ databases">
        <title>The genome sequence of Colletotrichum salicis CBS 607.94.</title>
        <authorList>
            <person name="Baroncelli R."/>
            <person name="Thon M.R."/>
        </authorList>
    </citation>
    <scope>NUCLEOTIDE SEQUENCE [LARGE SCALE GENOMIC DNA]</scope>
    <source>
        <strain evidence="10 11">CBS 607.94</strain>
    </source>
</reference>
<feature type="domain" description="Zn(2)-C6 fungal-type" evidence="9">
    <location>
        <begin position="11"/>
        <end position="41"/>
    </location>
</feature>
<name>A0A135SAP9_9PEZI</name>
<keyword evidence="4" id="KW-0805">Transcription regulation</keyword>
<protein>
    <submittedName>
        <fullName evidence="10">Fungal specific transcription factor domain-containing protein</fullName>
    </submittedName>
</protein>
<evidence type="ECO:0000256" key="6">
    <source>
        <dbReference type="ARBA" id="ARBA00023163"/>
    </source>
</evidence>
<dbReference type="PANTHER" id="PTHR47782">
    <property type="entry name" value="ZN(II)2CYS6 TRANSCRIPTION FACTOR (EUROFUNG)-RELATED"/>
    <property type="match status" value="1"/>
</dbReference>
<accession>A0A135SAP9</accession>
<evidence type="ECO:0000313" key="11">
    <source>
        <dbReference type="Proteomes" id="UP000070121"/>
    </source>
</evidence>
<evidence type="ECO:0000313" key="10">
    <source>
        <dbReference type="EMBL" id="KXH32986.1"/>
    </source>
</evidence>
<feature type="region of interest" description="Disordered" evidence="8">
    <location>
        <begin position="63"/>
        <end position="121"/>
    </location>
</feature>
<keyword evidence="11" id="KW-1185">Reference proteome</keyword>
<keyword evidence="7" id="KW-0539">Nucleus</keyword>
<evidence type="ECO:0000256" key="7">
    <source>
        <dbReference type="ARBA" id="ARBA00023242"/>
    </source>
</evidence>
<dbReference type="PANTHER" id="PTHR47782:SF12">
    <property type="entry name" value="ZN(II)2CYS6 TRANSCRIPTION FACTOR (EUROFUNG)"/>
    <property type="match status" value="1"/>
</dbReference>
<dbReference type="SUPFAM" id="SSF57701">
    <property type="entry name" value="Zn2/Cys6 DNA-binding domain"/>
    <property type="match status" value="1"/>
</dbReference>
<keyword evidence="3" id="KW-0862">Zinc</keyword>
<evidence type="ECO:0000256" key="4">
    <source>
        <dbReference type="ARBA" id="ARBA00023015"/>
    </source>
</evidence>